<protein>
    <submittedName>
        <fullName evidence="1">Uncharacterized protein</fullName>
    </submittedName>
</protein>
<evidence type="ECO:0000313" key="1">
    <source>
        <dbReference type="EMBL" id="KAK7085418.1"/>
    </source>
</evidence>
<reference evidence="1 2" key="1">
    <citation type="submission" date="2023-11" db="EMBL/GenBank/DDBJ databases">
        <title>Halocaridina rubra genome assembly.</title>
        <authorList>
            <person name="Smith C."/>
        </authorList>
    </citation>
    <scope>NUCLEOTIDE SEQUENCE [LARGE SCALE GENOMIC DNA]</scope>
    <source>
        <strain evidence="1">EP-1</strain>
        <tissue evidence="1">Whole</tissue>
    </source>
</reference>
<sequence length="92" mass="10291">MKVYEKDETEKYRQVLVPVSSTVIPLDDLPTYKVGVGLGFGIVTPAPGIEKPDQPIKLITIHSIKKDKTKKKPGAALVEELTQEEFKQLTRE</sequence>
<proteinExistence type="predicted"/>
<dbReference type="Proteomes" id="UP001381693">
    <property type="component" value="Unassembled WGS sequence"/>
</dbReference>
<dbReference type="AlphaFoldDB" id="A0AAN9AE51"/>
<name>A0AAN9AE51_HALRR</name>
<keyword evidence="2" id="KW-1185">Reference proteome</keyword>
<dbReference type="EMBL" id="JAXCGZ010000984">
    <property type="protein sequence ID" value="KAK7085418.1"/>
    <property type="molecule type" value="Genomic_DNA"/>
</dbReference>
<evidence type="ECO:0000313" key="2">
    <source>
        <dbReference type="Proteomes" id="UP001381693"/>
    </source>
</evidence>
<gene>
    <name evidence="1" type="ORF">SK128_016365</name>
</gene>
<organism evidence="1 2">
    <name type="scientific">Halocaridina rubra</name>
    <name type="common">Hawaiian red shrimp</name>
    <dbReference type="NCBI Taxonomy" id="373956"/>
    <lineage>
        <taxon>Eukaryota</taxon>
        <taxon>Metazoa</taxon>
        <taxon>Ecdysozoa</taxon>
        <taxon>Arthropoda</taxon>
        <taxon>Crustacea</taxon>
        <taxon>Multicrustacea</taxon>
        <taxon>Malacostraca</taxon>
        <taxon>Eumalacostraca</taxon>
        <taxon>Eucarida</taxon>
        <taxon>Decapoda</taxon>
        <taxon>Pleocyemata</taxon>
        <taxon>Caridea</taxon>
        <taxon>Atyoidea</taxon>
        <taxon>Atyidae</taxon>
        <taxon>Halocaridina</taxon>
    </lineage>
</organism>
<accession>A0AAN9AE51</accession>
<comment type="caution">
    <text evidence="1">The sequence shown here is derived from an EMBL/GenBank/DDBJ whole genome shotgun (WGS) entry which is preliminary data.</text>
</comment>